<dbReference type="EMBL" id="QMNG01000003">
    <property type="protein sequence ID" value="RLC37534.1"/>
    <property type="molecule type" value="Genomic_DNA"/>
</dbReference>
<organism evidence="2 3">
    <name type="scientific">candidate division Kazan bacterium</name>
    <dbReference type="NCBI Taxonomy" id="2202143"/>
    <lineage>
        <taxon>Bacteria</taxon>
        <taxon>Bacteria division Kazan-3B-28</taxon>
    </lineage>
</organism>
<evidence type="ECO:0000256" key="1">
    <source>
        <dbReference type="SAM" id="Phobius"/>
    </source>
</evidence>
<reference evidence="2 3" key="1">
    <citation type="submission" date="2018-06" db="EMBL/GenBank/DDBJ databases">
        <title>Extensive metabolic versatility and redundancy in microbially diverse, dynamic hydrothermal sediments.</title>
        <authorList>
            <person name="Dombrowski N."/>
            <person name="Teske A."/>
            <person name="Baker B.J."/>
        </authorList>
    </citation>
    <scope>NUCLEOTIDE SEQUENCE [LARGE SCALE GENOMIC DNA]</scope>
    <source>
        <strain evidence="2">B79_G16</strain>
    </source>
</reference>
<keyword evidence="1" id="KW-0812">Transmembrane</keyword>
<keyword evidence="1" id="KW-0472">Membrane</keyword>
<evidence type="ECO:0000313" key="3">
    <source>
        <dbReference type="Proteomes" id="UP000281261"/>
    </source>
</evidence>
<dbReference type="AlphaFoldDB" id="A0A420ZDE5"/>
<dbReference type="Proteomes" id="UP000281261">
    <property type="component" value="Unassembled WGS sequence"/>
</dbReference>
<gene>
    <name evidence="2" type="ORF">DRH29_01550</name>
</gene>
<feature type="transmembrane region" description="Helical" evidence="1">
    <location>
        <begin position="136"/>
        <end position="152"/>
    </location>
</feature>
<keyword evidence="1" id="KW-1133">Transmembrane helix</keyword>
<feature type="transmembrane region" description="Helical" evidence="1">
    <location>
        <begin position="268"/>
        <end position="285"/>
    </location>
</feature>
<protein>
    <recommendedName>
        <fullName evidence="4">Glycosyltransferase RgtA/B/C/D-like domain-containing protein</fullName>
    </recommendedName>
</protein>
<comment type="caution">
    <text evidence="2">The sequence shown here is derived from an EMBL/GenBank/DDBJ whole genome shotgun (WGS) entry which is preliminary data.</text>
</comment>
<sequence>MKGLMRNKLIEAASQYLMFGLLVVMSLRLPNDPDMGWHLRNGQDVISNLSVPRGDIYSWTMPGYPWVAHEWLTDVLMAFIHSIAGLWGLVVVFAAIIVGAFYIASSIHIKSTLMRSLIAIITLLVSWNIIGARPQMITLLGVAVVLYVLFAYRDQRSSRIIYWLPPLFALWANLHGGFVAGFAIIMLFITGEFIRRVLLAKPSKKILKNIRPIIKFRPLIIVSAISFLATFINPYGWRVYQELIQTYSDSAILGSISEWIGVNLLQTSGYNIAILGILLVVLLAANRWRVDITKLVIAVAMFYVGISSWRHMPLFAVASIPLLAEQFDLLISRGLSDMSQKIIMPLVVLLLTAGMGYNYFSVSIPALSSPKNYGLYLNYPAGPVEYLRNNPKNRKLLNEYNWGGYLIWQLPEQKVFIDGRMAIWKDNGTEIFWEFKKLLGAEKEPAMAGLKEWNIDTVLTKASHPINFFLSNSDDGWSQVYADNLYVIWERDTKSLQ</sequence>
<evidence type="ECO:0000313" key="2">
    <source>
        <dbReference type="EMBL" id="RLC37534.1"/>
    </source>
</evidence>
<feature type="transmembrane region" description="Helical" evidence="1">
    <location>
        <begin position="342"/>
        <end position="360"/>
    </location>
</feature>
<feature type="transmembrane region" description="Helical" evidence="1">
    <location>
        <begin position="75"/>
        <end position="101"/>
    </location>
</feature>
<feature type="transmembrane region" description="Helical" evidence="1">
    <location>
        <begin position="12"/>
        <end position="29"/>
    </location>
</feature>
<feature type="transmembrane region" description="Helical" evidence="1">
    <location>
        <begin position="292"/>
        <end position="309"/>
    </location>
</feature>
<feature type="transmembrane region" description="Helical" evidence="1">
    <location>
        <begin position="219"/>
        <end position="237"/>
    </location>
</feature>
<proteinExistence type="predicted"/>
<accession>A0A420ZDE5</accession>
<name>A0A420ZDE5_UNCK3</name>
<evidence type="ECO:0008006" key="4">
    <source>
        <dbReference type="Google" id="ProtNLM"/>
    </source>
</evidence>